<dbReference type="InterPro" id="IPR008767">
    <property type="entry name" value="Phage_SPP1_head-tail_adaptor"/>
</dbReference>
<dbReference type="Proteomes" id="UP000581688">
    <property type="component" value="Unassembled WGS sequence"/>
</dbReference>
<name>A0A841PSP7_9BACI</name>
<evidence type="ECO:0000313" key="1">
    <source>
        <dbReference type="EMBL" id="MBB6451987.1"/>
    </source>
</evidence>
<keyword evidence="2" id="KW-1185">Reference proteome</keyword>
<evidence type="ECO:0000313" key="2">
    <source>
        <dbReference type="Proteomes" id="UP000581688"/>
    </source>
</evidence>
<accession>A0A841PSP7</accession>
<organism evidence="1 2">
    <name type="scientific">Salirhabdus euzebyi</name>
    <dbReference type="NCBI Taxonomy" id="394506"/>
    <lineage>
        <taxon>Bacteria</taxon>
        <taxon>Bacillati</taxon>
        <taxon>Bacillota</taxon>
        <taxon>Bacilli</taxon>
        <taxon>Bacillales</taxon>
        <taxon>Bacillaceae</taxon>
        <taxon>Salirhabdus</taxon>
    </lineage>
</organism>
<gene>
    <name evidence="1" type="ORF">HNQ94_000408</name>
</gene>
<dbReference type="RefSeq" id="WP_174494454.1">
    <property type="nucleotide sequence ID" value="NZ_CADDWK010000001.1"/>
</dbReference>
<dbReference type="AlphaFoldDB" id="A0A841PSP7"/>
<proteinExistence type="predicted"/>
<comment type="caution">
    <text evidence="1">The sequence shown here is derived from an EMBL/GenBank/DDBJ whole genome shotgun (WGS) entry which is preliminary data.</text>
</comment>
<dbReference type="NCBIfam" id="TIGR01563">
    <property type="entry name" value="gp16_SPP1"/>
    <property type="match status" value="1"/>
</dbReference>
<sequence>MKTFDHQVQLIGLIEDTDESGFPTEEEQAKEPIFANQISVRSSEFWQAKQSGVKLDLVFEVHSFEYFGEEKLLFEGKEYKIERTYNKGDLTEMYCSRRDVDHGA</sequence>
<protein>
    <submittedName>
        <fullName evidence="1">SPP1 family predicted phage head-tail adaptor</fullName>
    </submittedName>
</protein>
<reference evidence="1 2" key="1">
    <citation type="submission" date="2020-08" db="EMBL/GenBank/DDBJ databases">
        <title>Genomic Encyclopedia of Type Strains, Phase IV (KMG-IV): sequencing the most valuable type-strain genomes for metagenomic binning, comparative biology and taxonomic classification.</title>
        <authorList>
            <person name="Goeker M."/>
        </authorList>
    </citation>
    <scope>NUCLEOTIDE SEQUENCE [LARGE SCALE GENOMIC DNA]</scope>
    <source>
        <strain evidence="1 2">DSM 19612</strain>
    </source>
</reference>
<dbReference type="EMBL" id="JACHGH010000001">
    <property type="protein sequence ID" value="MBB6451987.1"/>
    <property type="molecule type" value="Genomic_DNA"/>
</dbReference>